<keyword evidence="3" id="KW-0963">Cytoplasm</keyword>
<dbReference type="CDD" id="cd02947">
    <property type="entry name" value="TRX_family"/>
    <property type="match status" value="1"/>
</dbReference>
<evidence type="ECO:0000256" key="7">
    <source>
        <dbReference type="ARBA" id="ARBA00038353"/>
    </source>
</evidence>
<evidence type="ECO:0000256" key="2">
    <source>
        <dbReference type="ARBA" id="ARBA00022448"/>
    </source>
</evidence>
<keyword evidence="6" id="KW-0676">Redox-active center</keyword>
<dbReference type="InterPro" id="IPR050620">
    <property type="entry name" value="Thioredoxin_H-type-like"/>
</dbReference>
<dbReference type="AlphaFoldDB" id="M8C3T7"/>
<dbReference type="Gene3D" id="3.40.30.10">
    <property type="entry name" value="Glutaredoxin"/>
    <property type="match status" value="1"/>
</dbReference>
<dbReference type="PANTHER" id="PTHR10438:SF453">
    <property type="entry name" value="THIOREDOXIN H4-RELATED"/>
    <property type="match status" value="1"/>
</dbReference>
<dbReference type="GO" id="GO:0005737">
    <property type="term" value="C:cytoplasm"/>
    <property type="evidence" value="ECO:0007669"/>
    <property type="project" value="UniProtKB-SubCell"/>
</dbReference>
<dbReference type="InterPro" id="IPR013766">
    <property type="entry name" value="Thioredoxin_domain"/>
</dbReference>
<organism evidence="8">
    <name type="scientific">Aegilops tauschii</name>
    <name type="common">Tausch's goatgrass</name>
    <name type="synonym">Aegilops squarrosa</name>
    <dbReference type="NCBI Taxonomy" id="37682"/>
    <lineage>
        <taxon>Eukaryota</taxon>
        <taxon>Viridiplantae</taxon>
        <taxon>Streptophyta</taxon>
        <taxon>Embryophyta</taxon>
        <taxon>Tracheophyta</taxon>
        <taxon>Spermatophyta</taxon>
        <taxon>Magnoliopsida</taxon>
        <taxon>Liliopsida</taxon>
        <taxon>Poales</taxon>
        <taxon>Poaceae</taxon>
        <taxon>BOP clade</taxon>
        <taxon>Pooideae</taxon>
        <taxon>Triticodae</taxon>
        <taxon>Triticeae</taxon>
        <taxon>Triticinae</taxon>
        <taxon>Aegilops</taxon>
    </lineage>
</organism>
<keyword evidence="2" id="KW-0813">Transport</keyword>
<evidence type="ECO:0000256" key="5">
    <source>
        <dbReference type="ARBA" id="ARBA00023157"/>
    </source>
</evidence>
<dbReference type="PANTHER" id="PTHR10438">
    <property type="entry name" value="THIOREDOXIN"/>
    <property type="match status" value="1"/>
</dbReference>
<evidence type="ECO:0000256" key="3">
    <source>
        <dbReference type="ARBA" id="ARBA00022490"/>
    </source>
</evidence>
<dbReference type="Pfam" id="PF00085">
    <property type="entry name" value="Thioredoxin"/>
    <property type="match status" value="1"/>
</dbReference>
<dbReference type="SUPFAM" id="SSF52833">
    <property type="entry name" value="Thioredoxin-like"/>
    <property type="match status" value="1"/>
</dbReference>
<dbReference type="InterPro" id="IPR017937">
    <property type="entry name" value="Thioredoxin_CS"/>
</dbReference>
<proteinExistence type="inferred from homology"/>
<accession>M8C3T7</accession>
<sequence length="138" mass="15302">MAAEEGAVIACHTKQEFDTHMANGKDTGKLDYQLTVFEITLIYPKDYQANLDKIWQLLEPMLKYCEIQVIIDFTASWCGPCRVIAPVFAEYAKKFPGAIFLKVDVDELKDGAKVDTVVGGRKDDIHTKIVALMGSASA</sequence>
<name>M8C3T7_AEGTA</name>
<dbReference type="EnsemblPlants" id="EMT31965">
    <property type="protein sequence ID" value="EMT31965"/>
    <property type="gene ID" value="F775_28905"/>
</dbReference>
<keyword evidence="5" id="KW-1015">Disulfide bond</keyword>
<comment type="similarity">
    <text evidence="7">Belongs to the thioredoxin family. Plant H-type subfamily.</text>
</comment>
<evidence type="ECO:0000256" key="6">
    <source>
        <dbReference type="ARBA" id="ARBA00023284"/>
    </source>
</evidence>
<evidence type="ECO:0000313" key="8">
    <source>
        <dbReference type="EnsemblPlants" id="EMT31965"/>
    </source>
</evidence>
<keyword evidence="4" id="KW-0249">Electron transport</keyword>
<dbReference type="InterPro" id="IPR036249">
    <property type="entry name" value="Thioredoxin-like_sf"/>
</dbReference>
<evidence type="ECO:0000256" key="4">
    <source>
        <dbReference type="ARBA" id="ARBA00022982"/>
    </source>
</evidence>
<dbReference type="PROSITE" id="PS00194">
    <property type="entry name" value="THIOREDOXIN_1"/>
    <property type="match status" value="1"/>
</dbReference>
<reference evidence="8" key="1">
    <citation type="submission" date="2015-06" db="UniProtKB">
        <authorList>
            <consortium name="EnsemblPlants"/>
        </authorList>
    </citation>
    <scope>IDENTIFICATION</scope>
</reference>
<comment type="subcellular location">
    <subcellularLocation>
        <location evidence="1">Cytoplasm</location>
    </subcellularLocation>
</comment>
<evidence type="ECO:0000256" key="1">
    <source>
        <dbReference type="ARBA" id="ARBA00004496"/>
    </source>
</evidence>
<protein>
    <submittedName>
        <fullName evidence="8">Thioredoxin H-type</fullName>
    </submittedName>
</protein>